<name>A0A1E7F5R5_9STRA</name>
<keyword evidence="6" id="KW-1185">Reference proteome</keyword>
<dbReference type="PRINTS" id="PR00886">
    <property type="entry name" value="HIGHMOBLTY12"/>
</dbReference>
<dbReference type="PANTHER" id="PTHR48112">
    <property type="entry name" value="HIGH MOBILITY GROUP PROTEIN DSP1"/>
    <property type="match status" value="1"/>
</dbReference>
<dbReference type="Pfam" id="PF09011">
    <property type="entry name" value="HMG_box_2"/>
    <property type="match status" value="1"/>
</dbReference>
<dbReference type="AlphaFoldDB" id="A0A1E7F5R5"/>
<protein>
    <submittedName>
        <fullName evidence="5">HMG-box</fullName>
    </submittedName>
</protein>
<evidence type="ECO:0000256" key="3">
    <source>
        <dbReference type="SAM" id="MobiDB-lite"/>
    </source>
</evidence>
<dbReference type="InterPro" id="IPR036910">
    <property type="entry name" value="HMG_box_dom_sf"/>
</dbReference>
<dbReference type="InParanoid" id="A0A1E7F5R5"/>
<reference evidence="5 6" key="1">
    <citation type="submission" date="2016-09" db="EMBL/GenBank/DDBJ databases">
        <title>Extensive genetic diversity and differential bi-allelic expression allows diatom success in the polar Southern Ocean.</title>
        <authorList>
            <consortium name="DOE Joint Genome Institute"/>
            <person name="Mock T."/>
            <person name="Otillar R.P."/>
            <person name="Strauss J."/>
            <person name="Dupont C."/>
            <person name="Frickenhaus S."/>
            <person name="Maumus F."/>
            <person name="Mcmullan M."/>
            <person name="Sanges R."/>
            <person name="Schmutz J."/>
            <person name="Toseland A."/>
            <person name="Valas R."/>
            <person name="Veluchamy A."/>
            <person name="Ward B.J."/>
            <person name="Allen A."/>
            <person name="Barry K."/>
            <person name="Falciatore A."/>
            <person name="Ferrante M."/>
            <person name="Fortunato A.E."/>
            <person name="Gloeckner G."/>
            <person name="Gruber A."/>
            <person name="Hipkin R."/>
            <person name="Janech M."/>
            <person name="Kroth P."/>
            <person name="Leese F."/>
            <person name="Lindquist E."/>
            <person name="Lyon B.R."/>
            <person name="Martin J."/>
            <person name="Mayer C."/>
            <person name="Parker M."/>
            <person name="Quesneville H."/>
            <person name="Raymond J."/>
            <person name="Uhlig C."/>
            <person name="Valentin K.U."/>
            <person name="Worden A.Z."/>
            <person name="Armbrust E.V."/>
            <person name="Bowler C."/>
            <person name="Green B."/>
            <person name="Moulton V."/>
            <person name="Van Oosterhout C."/>
            <person name="Grigoriev I."/>
        </authorList>
    </citation>
    <scope>NUCLEOTIDE SEQUENCE [LARGE SCALE GENOMIC DNA]</scope>
    <source>
        <strain evidence="5 6">CCMP1102</strain>
    </source>
</reference>
<dbReference type="Proteomes" id="UP000095751">
    <property type="component" value="Unassembled WGS sequence"/>
</dbReference>
<evidence type="ECO:0000259" key="4">
    <source>
        <dbReference type="PROSITE" id="PS50118"/>
    </source>
</evidence>
<feature type="non-terminal residue" evidence="5">
    <location>
        <position position="139"/>
    </location>
</feature>
<dbReference type="Gene3D" id="1.10.30.10">
    <property type="entry name" value="High mobility group box domain"/>
    <property type="match status" value="2"/>
</dbReference>
<dbReference type="OrthoDB" id="1919336at2759"/>
<evidence type="ECO:0000256" key="1">
    <source>
        <dbReference type="ARBA" id="ARBA00023125"/>
    </source>
</evidence>
<keyword evidence="2" id="KW-0539">Nucleus</keyword>
<feature type="DNA-binding region" description="HMG box" evidence="2">
    <location>
        <begin position="68"/>
        <end position="136"/>
    </location>
</feature>
<keyword evidence="1 2" id="KW-0238">DNA-binding</keyword>
<feature type="domain" description="HMG box" evidence="4">
    <location>
        <begin position="1"/>
        <end position="51"/>
    </location>
</feature>
<gene>
    <name evidence="5" type="ORF">FRACYDRAFT_189563</name>
</gene>
<evidence type="ECO:0000313" key="5">
    <source>
        <dbReference type="EMBL" id="OEU13496.1"/>
    </source>
</evidence>
<sequence>MKKEGIAKDNDDLLKIFATAWKILSDKDRAYWDEEARNDKVRFVQEKAVYKGPWNTPKRRAKKHPGAPKRPMSAFLKFSKGRRKTVKEENPDVCNTDVSRLLGEMWRNASEAEKAPYVEAEIEERNKYKDVMQKWKDEQ</sequence>
<proteinExistence type="predicted"/>
<dbReference type="PROSITE" id="PS50118">
    <property type="entry name" value="HMG_BOX_2"/>
    <property type="match status" value="2"/>
</dbReference>
<dbReference type="GO" id="GO:0005634">
    <property type="term" value="C:nucleus"/>
    <property type="evidence" value="ECO:0007669"/>
    <property type="project" value="UniProtKB-UniRule"/>
</dbReference>
<dbReference type="InterPro" id="IPR009071">
    <property type="entry name" value="HMG_box_dom"/>
</dbReference>
<feature type="domain" description="HMG box" evidence="4">
    <location>
        <begin position="68"/>
        <end position="136"/>
    </location>
</feature>
<dbReference type="Pfam" id="PF00505">
    <property type="entry name" value="HMG_box"/>
    <property type="match status" value="1"/>
</dbReference>
<accession>A0A1E7F5R5</accession>
<dbReference type="PANTHER" id="PTHR48112:SF22">
    <property type="entry name" value="MITOCHONDRIAL TRANSCRIPTION FACTOR A, ISOFORM B"/>
    <property type="match status" value="1"/>
</dbReference>
<feature type="region of interest" description="Disordered" evidence="3">
    <location>
        <begin position="54"/>
        <end position="73"/>
    </location>
</feature>
<evidence type="ECO:0000256" key="2">
    <source>
        <dbReference type="PROSITE-ProRule" id="PRU00267"/>
    </source>
</evidence>
<dbReference type="EMBL" id="KV784361">
    <property type="protein sequence ID" value="OEU13496.1"/>
    <property type="molecule type" value="Genomic_DNA"/>
</dbReference>
<dbReference type="KEGG" id="fcy:FRACYDRAFT_189563"/>
<organism evidence="5 6">
    <name type="scientific">Fragilariopsis cylindrus CCMP1102</name>
    <dbReference type="NCBI Taxonomy" id="635003"/>
    <lineage>
        <taxon>Eukaryota</taxon>
        <taxon>Sar</taxon>
        <taxon>Stramenopiles</taxon>
        <taxon>Ochrophyta</taxon>
        <taxon>Bacillariophyta</taxon>
        <taxon>Bacillariophyceae</taxon>
        <taxon>Bacillariophycidae</taxon>
        <taxon>Bacillariales</taxon>
        <taxon>Bacillariaceae</taxon>
        <taxon>Fragilariopsis</taxon>
    </lineage>
</organism>
<evidence type="ECO:0000313" key="6">
    <source>
        <dbReference type="Proteomes" id="UP000095751"/>
    </source>
</evidence>
<dbReference type="GO" id="GO:0003677">
    <property type="term" value="F:DNA binding"/>
    <property type="evidence" value="ECO:0007669"/>
    <property type="project" value="UniProtKB-UniRule"/>
</dbReference>
<dbReference type="SMART" id="SM00398">
    <property type="entry name" value="HMG"/>
    <property type="match status" value="2"/>
</dbReference>
<dbReference type="InterPro" id="IPR050342">
    <property type="entry name" value="HMGB"/>
</dbReference>
<feature type="DNA-binding region" description="HMG box" evidence="2">
    <location>
        <begin position="1"/>
        <end position="51"/>
    </location>
</feature>
<dbReference type="SUPFAM" id="SSF47095">
    <property type="entry name" value="HMG-box"/>
    <property type="match status" value="2"/>
</dbReference>
<feature type="compositionally biased region" description="Basic residues" evidence="3">
    <location>
        <begin position="57"/>
        <end position="67"/>
    </location>
</feature>